<sequence>MHTGFLYTGIFHFLCDSFKATVCLGLPPPHLTPSL</sequence>
<accession>A0A0E9PZQ1</accession>
<reference evidence="1" key="1">
    <citation type="submission" date="2014-11" db="EMBL/GenBank/DDBJ databases">
        <authorList>
            <person name="Amaro Gonzalez C."/>
        </authorList>
    </citation>
    <scope>NUCLEOTIDE SEQUENCE</scope>
</reference>
<organism evidence="1">
    <name type="scientific">Anguilla anguilla</name>
    <name type="common">European freshwater eel</name>
    <name type="synonym">Muraena anguilla</name>
    <dbReference type="NCBI Taxonomy" id="7936"/>
    <lineage>
        <taxon>Eukaryota</taxon>
        <taxon>Metazoa</taxon>
        <taxon>Chordata</taxon>
        <taxon>Craniata</taxon>
        <taxon>Vertebrata</taxon>
        <taxon>Euteleostomi</taxon>
        <taxon>Actinopterygii</taxon>
        <taxon>Neopterygii</taxon>
        <taxon>Teleostei</taxon>
        <taxon>Anguilliformes</taxon>
        <taxon>Anguillidae</taxon>
        <taxon>Anguilla</taxon>
    </lineage>
</organism>
<reference evidence="1" key="2">
    <citation type="journal article" date="2015" name="Fish Shellfish Immunol.">
        <title>Early steps in the European eel (Anguilla anguilla)-Vibrio vulnificus interaction in the gills: Role of the RtxA13 toxin.</title>
        <authorList>
            <person name="Callol A."/>
            <person name="Pajuelo D."/>
            <person name="Ebbesson L."/>
            <person name="Teles M."/>
            <person name="MacKenzie S."/>
            <person name="Amaro C."/>
        </authorList>
    </citation>
    <scope>NUCLEOTIDE SEQUENCE</scope>
</reference>
<dbReference type="EMBL" id="GBXM01099239">
    <property type="protein sequence ID" value="JAH09338.1"/>
    <property type="molecule type" value="Transcribed_RNA"/>
</dbReference>
<proteinExistence type="predicted"/>
<protein>
    <submittedName>
        <fullName evidence="1">Uncharacterized protein</fullName>
    </submittedName>
</protein>
<dbReference type="AlphaFoldDB" id="A0A0E9PZQ1"/>
<name>A0A0E9PZQ1_ANGAN</name>
<evidence type="ECO:0000313" key="1">
    <source>
        <dbReference type="EMBL" id="JAH09338.1"/>
    </source>
</evidence>